<comment type="subunit">
    <text evidence="6">The complex is composed of six subunits: RnfA, RnfB, RnfC, RnfD, RnfE and RnfG.</text>
</comment>
<evidence type="ECO:0000256" key="4">
    <source>
        <dbReference type="ARBA" id="ARBA00022643"/>
    </source>
</evidence>
<dbReference type="PANTHER" id="PTHR36118">
    <property type="entry name" value="ION-TRANSLOCATING OXIDOREDUCTASE COMPLEX SUBUNIT G"/>
    <property type="match status" value="1"/>
</dbReference>
<organism evidence="9 10">
    <name type="scientific">Woeseia oceani</name>
    <dbReference type="NCBI Taxonomy" id="1548547"/>
    <lineage>
        <taxon>Bacteria</taxon>
        <taxon>Pseudomonadati</taxon>
        <taxon>Pseudomonadota</taxon>
        <taxon>Gammaproteobacteria</taxon>
        <taxon>Woeseiales</taxon>
        <taxon>Woeseiaceae</taxon>
        <taxon>Woeseia</taxon>
    </lineage>
</organism>
<dbReference type="SMART" id="SM00900">
    <property type="entry name" value="FMN_bind"/>
    <property type="match status" value="1"/>
</dbReference>
<comment type="similarity">
    <text evidence="6">Belongs to the RnfG family.</text>
</comment>
<protein>
    <recommendedName>
        <fullName evidence="6">Ion-translocating oxidoreductase complex subunit G</fullName>
        <ecNumber evidence="6">7.-.-.-</ecNumber>
    </recommendedName>
    <alternativeName>
        <fullName evidence="6">Rnf electron transport complex subunit G</fullName>
    </alternativeName>
</protein>
<reference evidence="9 10" key="1">
    <citation type="submission" date="2016-06" db="EMBL/GenBank/DDBJ databases">
        <title>Complete genome sequence of a deep-branching marine Gamma Proteobacterium Woeseia oceani type strain XK5.</title>
        <authorList>
            <person name="Mu D."/>
            <person name="Du Z."/>
        </authorList>
    </citation>
    <scope>NUCLEOTIDE SEQUENCE [LARGE SCALE GENOMIC DNA]</scope>
    <source>
        <strain evidence="9 10">XK5</strain>
    </source>
</reference>
<evidence type="ECO:0000256" key="6">
    <source>
        <dbReference type="HAMAP-Rule" id="MF_00479"/>
    </source>
</evidence>
<gene>
    <name evidence="6" type="primary">rnfG</name>
    <name evidence="9" type="ORF">BA177_11170</name>
</gene>
<dbReference type="GO" id="GO:0009055">
    <property type="term" value="F:electron transfer activity"/>
    <property type="evidence" value="ECO:0007669"/>
    <property type="project" value="InterPro"/>
</dbReference>
<evidence type="ECO:0000256" key="3">
    <source>
        <dbReference type="ARBA" id="ARBA00022630"/>
    </source>
</evidence>
<keyword evidence="6 7" id="KW-0812">Transmembrane</keyword>
<dbReference type="Pfam" id="PF04205">
    <property type="entry name" value="FMN_bind"/>
    <property type="match status" value="1"/>
</dbReference>
<comment type="cofactor">
    <cofactor evidence="6">
        <name>FMN</name>
        <dbReference type="ChEBI" id="CHEBI:58210"/>
    </cofactor>
</comment>
<feature type="domain" description="FMN-binding" evidence="8">
    <location>
        <begin position="107"/>
        <end position="199"/>
    </location>
</feature>
<keyword evidence="10" id="KW-1185">Reference proteome</keyword>
<name>A0A193LGV3_9GAMM</name>
<dbReference type="PIRSF" id="PIRSF006091">
    <property type="entry name" value="E_trnsport_RnfG"/>
    <property type="match status" value="1"/>
</dbReference>
<evidence type="ECO:0000256" key="2">
    <source>
        <dbReference type="ARBA" id="ARBA00022553"/>
    </source>
</evidence>
<dbReference type="EC" id="7.-.-.-" evidence="6"/>
<evidence type="ECO:0000313" key="9">
    <source>
        <dbReference type="EMBL" id="ANO51691.1"/>
    </source>
</evidence>
<comment type="subcellular location">
    <subcellularLocation>
        <location evidence="6">Cell inner membrane</location>
        <topology evidence="6">Single-pass membrane protein</topology>
    </subcellularLocation>
</comment>
<proteinExistence type="inferred from homology"/>
<keyword evidence="2 6" id="KW-0597">Phosphoprotein</keyword>
<keyword evidence="6" id="KW-0997">Cell inner membrane</keyword>
<keyword evidence="6 7" id="KW-1133">Transmembrane helix</keyword>
<dbReference type="NCBIfam" id="TIGR01947">
    <property type="entry name" value="rnfG"/>
    <property type="match status" value="1"/>
</dbReference>
<keyword evidence="4 6" id="KW-0288">FMN</keyword>
<dbReference type="Proteomes" id="UP000092695">
    <property type="component" value="Chromosome"/>
</dbReference>
<accession>A0A193LGV3</accession>
<keyword evidence="6 7" id="KW-0472">Membrane</keyword>
<keyword evidence="6" id="KW-1278">Translocase</keyword>
<dbReference type="InterPro" id="IPR010209">
    <property type="entry name" value="Ion_transpt_RnfG/RsxG"/>
</dbReference>
<dbReference type="KEGG" id="woc:BA177_11170"/>
<dbReference type="HAMAP" id="MF_00479">
    <property type="entry name" value="RsxG_RnfG"/>
    <property type="match status" value="1"/>
</dbReference>
<dbReference type="GO" id="GO:0010181">
    <property type="term" value="F:FMN binding"/>
    <property type="evidence" value="ECO:0007669"/>
    <property type="project" value="InterPro"/>
</dbReference>
<dbReference type="InterPro" id="IPR007329">
    <property type="entry name" value="FMN-bd"/>
</dbReference>
<dbReference type="EMBL" id="CP016268">
    <property type="protein sequence ID" value="ANO51691.1"/>
    <property type="molecule type" value="Genomic_DNA"/>
</dbReference>
<keyword evidence="5 6" id="KW-0249">Electron transport</keyword>
<sequence length="217" mass="23801">MTPTDHNKTSVWRSGVILAVLAAVCTLLVSWTHRVTADRIEENRQAFLEASLAPALGGLYYDSQLSKSAIEIQPPHELPGNGPVSVYRVYSGEQPVAALFVVTARDGFSGPIRLLIGIDIDGDLSAVRVLEHRETPGLGDLIESTKSDWVEQFPGKSLTSPARDQWSIKRDGGVFDQLTGASITPRAVIKAIKETLIYFESHKDDVFRQEVTEDADQ</sequence>
<dbReference type="PANTHER" id="PTHR36118:SF1">
    <property type="entry name" value="ION-TRANSLOCATING OXIDOREDUCTASE COMPLEX SUBUNIT G"/>
    <property type="match status" value="1"/>
</dbReference>
<evidence type="ECO:0000313" key="10">
    <source>
        <dbReference type="Proteomes" id="UP000092695"/>
    </source>
</evidence>
<dbReference type="STRING" id="1548547.BA177_11170"/>
<evidence type="ECO:0000256" key="1">
    <source>
        <dbReference type="ARBA" id="ARBA00022448"/>
    </source>
</evidence>
<evidence type="ECO:0000259" key="8">
    <source>
        <dbReference type="SMART" id="SM00900"/>
    </source>
</evidence>
<evidence type="ECO:0000256" key="5">
    <source>
        <dbReference type="ARBA" id="ARBA00022982"/>
    </source>
</evidence>
<evidence type="ECO:0000256" key="7">
    <source>
        <dbReference type="SAM" id="Phobius"/>
    </source>
</evidence>
<keyword evidence="3 6" id="KW-0285">Flavoprotein</keyword>
<dbReference type="GO" id="GO:0022900">
    <property type="term" value="P:electron transport chain"/>
    <property type="evidence" value="ECO:0007669"/>
    <property type="project" value="UniProtKB-UniRule"/>
</dbReference>
<dbReference type="RefSeq" id="WP_068616274.1">
    <property type="nucleotide sequence ID" value="NZ_CP016268.1"/>
</dbReference>
<dbReference type="AlphaFoldDB" id="A0A193LGV3"/>
<keyword evidence="6" id="KW-1003">Cell membrane</keyword>
<dbReference type="OrthoDB" id="9784165at2"/>
<dbReference type="GO" id="GO:0005886">
    <property type="term" value="C:plasma membrane"/>
    <property type="evidence" value="ECO:0007669"/>
    <property type="project" value="UniProtKB-SubCell"/>
</dbReference>
<keyword evidence="1 6" id="KW-0813">Transport</keyword>
<comment type="caution">
    <text evidence="6">Lacks conserved residue(s) required for the propagation of feature annotation.</text>
</comment>
<feature type="transmembrane region" description="Helical" evidence="7">
    <location>
        <begin position="12"/>
        <end position="31"/>
    </location>
</feature>
<dbReference type="NCBIfam" id="NF002519">
    <property type="entry name" value="PRK01908.1"/>
    <property type="match status" value="1"/>
</dbReference>
<comment type="function">
    <text evidence="6">Part of a membrane-bound complex that couples electron transfer with translocation of ions across the membrane.</text>
</comment>